<organism evidence="1 2">
    <name type="scientific">Hypoxylon rubiginosum</name>
    <dbReference type="NCBI Taxonomy" id="110542"/>
    <lineage>
        <taxon>Eukaryota</taxon>
        <taxon>Fungi</taxon>
        <taxon>Dikarya</taxon>
        <taxon>Ascomycota</taxon>
        <taxon>Pezizomycotina</taxon>
        <taxon>Sordariomycetes</taxon>
        <taxon>Xylariomycetidae</taxon>
        <taxon>Xylariales</taxon>
        <taxon>Hypoxylaceae</taxon>
        <taxon>Hypoxylon</taxon>
    </lineage>
</organism>
<gene>
    <name evidence="1" type="ORF">F4820DRAFT_435219</name>
</gene>
<evidence type="ECO:0000313" key="1">
    <source>
        <dbReference type="EMBL" id="KAI4860988.1"/>
    </source>
</evidence>
<protein>
    <submittedName>
        <fullName evidence="1">Cytochrome P450</fullName>
    </submittedName>
</protein>
<keyword evidence="2" id="KW-1185">Reference proteome</keyword>
<feature type="non-terminal residue" evidence="1">
    <location>
        <position position="1"/>
    </location>
</feature>
<name>A0ACB9YPA8_9PEZI</name>
<dbReference type="EMBL" id="MU393566">
    <property type="protein sequence ID" value="KAI4860988.1"/>
    <property type="molecule type" value="Genomic_DNA"/>
</dbReference>
<accession>A0ACB9YPA8</accession>
<reference evidence="1 2" key="1">
    <citation type="journal article" date="2022" name="New Phytol.">
        <title>Ecological generalism drives hyperdiversity of secondary metabolite gene clusters in xylarialean endophytes.</title>
        <authorList>
            <person name="Franco M.E.E."/>
            <person name="Wisecaver J.H."/>
            <person name="Arnold A.E."/>
            <person name="Ju Y.M."/>
            <person name="Slot J.C."/>
            <person name="Ahrendt S."/>
            <person name="Moore L.P."/>
            <person name="Eastman K.E."/>
            <person name="Scott K."/>
            <person name="Konkel Z."/>
            <person name="Mondo S.J."/>
            <person name="Kuo A."/>
            <person name="Hayes R.D."/>
            <person name="Haridas S."/>
            <person name="Andreopoulos B."/>
            <person name="Riley R."/>
            <person name="LaButti K."/>
            <person name="Pangilinan J."/>
            <person name="Lipzen A."/>
            <person name="Amirebrahimi M."/>
            <person name="Yan J."/>
            <person name="Adam C."/>
            <person name="Keymanesh K."/>
            <person name="Ng V."/>
            <person name="Louie K."/>
            <person name="Northen T."/>
            <person name="Drula E."/>
            <person name="Henrissat B."/>
            <person name="Hsieh H.M."/>
            <person name="Youens-Clark K."/>
            <person name="Lutzoni F."/>
            <person name="Miadlikowska J."/>
            <person name="Eastwood D.C."/>
            <person name="Hamelin R.C."/>
            <person name="Grigoriev I.V."/>
            <person name="U'Ren J.M."/>
        </authorList>
    </citation>
    <scope>NUCLEOTIDE SEQUENCE [LARGE SCALE GENOMIC DNA]</scope>
    <source>
        <strain evidence="1 2">CBS 119005</strain>
    </source>
</reference>
<proteinExistence type="predicted"/>
<dbReference type="Proteomes" id="UP001497700">
    <property type="component" value="Unassembled WGS sequence"/>
</dbReference>
<sequence>MASSIFSLQGVTLIATIESALIIKVLPEDIADAYSLGFVKLVSLVFIINYGLLFVYSAIIYPDFISPLRNIPRPKVCRHIFFMSVDEFKNLVLTRELQWWLPRMIYSRLAGKATQAELLLDIIQDIPNDGLVALREVTDSRLLVTAPNVLADLLVHNSYDFEKPQNMRKFLASVLGKGLVTTEGDEHKFFRKNSLNAFSFRRVKGLYPMIWKNSIAFTEALAEDIRQQSAEAEADESSNPPKGKAEITRWASKVTLNIIGMAGLGRDFNVLKNSDDPLVEHYETIFNPSKQMLLYFVLSAWFSVRLVRMLPWKKNQVFEQAMVALKRICSQLVRDKREAIRKNEGENVDILSLLIQSENFSDSDLCDQLLTYLAAGHDTSALALTWICYLLSIDPVRQSTLRSEVREALGSMGGTVSDELDISGILERLPYLNGVINETVRLYPSIPVTIRIAARDTFLAGQPIPKGTEILVSPWVINRSSALWGASAAEFRPERWIEKDGRPNNTGGASSNYEFLSFLHGPRACIGQNFAKAELRCLVAAMVARFEWQLDMDEKDVVPGGAITLAPVYGLHVMLKLLEEKQT</sequence>
<evidence type="ECO:0000313" key="2">
    <source>
        <dbReference type="Proteomes" id="UP001497700"/>
    </source>
</evidence>
<comment type="caution">
    <text evidence="1">The sequence shown here is derived from an EMBL/GenBank/DDBJ whole genome shotgun (WGS) entry which is preliminary data.</text>
</comment>